<name>A0A9D4EIA7_DREPO</name>
<dbReference type="Gene3D" id="4.10.75.10">
    <property type="entry name" value="Elafin-like"/>
    <property type="match status" value="1"/>
</dbReference>
<dbReference type="SUPFAM" id="SSF57256">
    <property type="entry name" value="Elafin-like"/>
    <property type="match status" value="1"/>
</dbReference>
<protein>
    <recommendedName>
        <fullName evidence="2">WAP domain-containing protein</fullName>
    </recommendedName>
</protein>
<dbReference type="PANTHER" id="PTHR19441">
    <property type="entry name" value="WHEY ACDIC PROTEIN WAP"/>
    <property type="match status" value="1"/>
</dbReference>
<sequence length="101" mass="10821">MKKVLCFALILVVVGAQTYQPYRKDKPGFCPPAEDVGVCANLCNSDESCPGNQKCCSHGCGRSCQVPTKLNCAAVLCQRPTCNNSVRPPGQCCGVCYGPRY</sequence>
<dbReference type="InterPro" id="IPR050514">
    <property type="entry name" value="WAP_four-disulfide_core"/>
</dbReference>
<evidence type="ECO:0000313" key="4">
    <source>
        <dbReference type="Proteomes" id="UP000828390"/>
    </source>
</evidence>
<dbReference type="SMART" id="SM00217">
    <property type="entry name" value="WAP"/>
    <property type="match status" value="1"/>
</dbReference>
<keyword evidence="4" id="KW-1185">Reference proteome</keyword>
<reference evidence="3" key="2">
    <citation type="submission" date="2020-11" db="EMBL/GenBank/DDBJ databases">
        <authorList>
            <person name="McCartney M.A."/>
            <person name="Auch B."/>
            <person name="Kono T."/>
            <person name="Mallez S."/>
            <person name="Becker A."/>
            <person name="Gohl D.M."/>
            <person name="Silverstein K.A.T."/>
            <person name="Koren S."/>
            <person name="Bechman K.B."/>
            <person name="Herman A."/>
            <person name="Abrahante J.E."/>
            <person name="Garbe J."/>
        </authorList>
    </citation>
    <scope>NUCLEOTIDE SEQUENCE</scope>
    <source>
        <strain evidence="3">Duluth1</strain>
        <tissue evidence="3">Whole animal</tissue>
    </source>
</reference>
<accession>A0A9D4EIA7</accession>
<organism evidence="3 4">
    <name type="scientific">Dreissena polymorpha</name>
    <name type="common">Zebra mussel</name>
    <name type="synonym">Mytilus polymorpha</name>
    <dbReference type="NCBI Taxonomy" id="45954"/>
    <lineage>
        <taxon>Eukaryota</taxon>
        <taxon>Metazoa</taxon>
        <taxon>Spiralia</taxon>
        <taxon>Lophotrochozoa</taxon>
        <taxon>Mollusca</taxon>
        <taxon>Bivalvia</taxon>
        <taxon>Autobranchia</taxon>
        <taxon>Heteroconchia</taxon>
        <taxon>Euheterodonta</taxon>
        <taxon>Imparidentia</taxon>
        <taxon>Neoheterodontei</taxon>
        <taxon>Myida</taxon>
        <taxon>Dreissenoidea</taxon>
        <taxon>Dreissenidae</taxon>
        <taxon>Dreissena</taxon>
    </lineage>
</organism>
<feature type="chain" id="PRO_5039279259" description="WAP domain-containing protein" evidence="1">
    <location>
        <begin position="17"/>
        <end position="101"/>
    </location>
</feature>
<evidence type="ECO:0000313" key="3">
    <source>
        <dbReference type="EMBL" id="KAH3781179.1"/>
    </source>
</evidence>
<dbReference type="Pfam" id="PF00095">
    <property type="entry name" value="WAP"/>
    <property type="match status" value="1"/>
</dbReference>
<proteinExistence type="predicted"/>
<evidence type="ECO:0000256" key="1">
    <source>
        <dbReference type="SAM" id="SignalP"/>
    </source>
</evidence>
<gene>
    <name evidence="3" type="ORF">DPMN_159005</name>
</gene>
<dbReference type="GO" id="GO:0004867">
    <property type="term" value="F:serine-type endopeptidase inhibitor activity"/>
    <property type="evidence" value="ECO:0007669"/>
    <property type="project" value="TreeGrafter"/>
</dbReference>
<dbReference type="PRINTS" id="PR00003">
    <property type="entry name" value="4DISULPHCORE"/>
</dbReference>
<evidence type="ECO:0000259" key="2">
    <source>
        <dbReference type="PROSITE" id="PS51390"/>
    </source>
</evidence>
<dbReference type="GO" id="GO:0019731">
    <property type="term" value="P:antibacterial humoral response"/>
    <property type="evidence" value="ECO:0007669"/>
    <property type="project" value="TreeGrafter"/>
</dbReference>
<dbReference type="InterPro" id="IPR008197">
    <property type="entry name" value="WAP_dom"/>
</dbReference>
<dbReference type="GO" id="GO:0005615">
    <property type="term" value="C:extracellular space"/>
    <property type="evidence" value="ECO:0007669"/>
    <property type="project" value="TreeGrafter"/>
</dbReference>
<feature type="domain" description="WAP" evidence="2">
    <location>
        <begin position="23"/>
        <end position="68"/>
    </location>
</feature>
<dbReference type="EMBL" id="JAIWYP010000008">
    <property type="protein sequence ID" value="KAH3781179.1"/>
    <property type="molecule type" value="Genomic_DNA"/>
</dbReference>
<keyword evidence="1" id="KW-0732">Signal</keyword>
<comment type="caution">
    <text evidence="3">The sequence shown here is derived from an EMBL/GenBank/DDBJ whole genome shotgun (WGS) entry which is preliminary data.</text>
</comment>
<feature type="signal peptide" evidence="1">
    <location>
        <begin position="1"/>
        <end position="16"/>
    </location>
</feature>
<dbReference type="PROSITE" id="PS51390">
    <property type="entry name" value="WAP"/>
    <property type="match status" value="1"/>
</dbReference>
<dbReference type="GO" id="GO:0045087">
    <property type="term" value="P:innate immune response"/>
    <property type="evidence" value="ECO:0007669"/>
    <property type="project" value="TreeGrafter"/>
</dbReference>
<dbReference type="Proteomes" id="UP000828390">
    <property type="component" value="Unassembled WGS sequence"/>
</dbReference>
<dbReference type="AlphaFoldDB" id="A0A9D4EIA7"/>
<dbReference type="InterPro" id="IPR036645">
    <property type="entry name" value="Elafin-like_sf"/>
</dbReference>
<dbReference type="PANTHER" id="PTHR19441:SF95">
    <property type="entry name" value="PERLWAPIN ISOFORM X1"/>
    <property type="match status" value="1"/>
</dbReference>
<reference evidence="3" key="1">
    <citation type="journal article" date="2019" name="bioRxiv">
        <title>The Genome of the Zebra Mussel, Dreissena polymorpha: A Resource for Invasive Species Research.</title>
        <authorList>
            <person name="McCartney M.A."/>
            <person name="Auch B."/>
            <person name="Kono T."/>
            <person name="Mallez S."/>
            <person name="Zhang Y."/>
            <person name="Obille A."/>
            <person name="Becker A."/>
            <person name="Abrahante J.E."/>
            <person name="Garbe J."/>
            <person name="Badalamenti J.P."/>
            <person name="Herman A."/>
            <person name="Mangelson H."/>
            <person name="Liachko I."/>
            <person name="Sullivan S."/>
            <person name="Sone E.D."/>
            <person name="Koren S."/>
            <person name="Silverstein K.A.T."/>
            <person name="Beckman K.B."/>
            <person name="Gohl D.M."/>
        </authorList>
    </citation>
    <scope>NUCLEOTIDE SEQUENCE</scope>
    <source>
        <strain evidence="3">Duluth1</strain>
        <tissue evidence="3">Whole animal</tissue>
    </source>
</reference>